<dbReference type="Pfam" id="PF00535">
    <property type="entry name" value="Glycos_transf_2"/>
    <property type="match status" value="1"/>
</dbReference>
<feature type="domain" description="Glycosyltransferase 2-like" evidence="7">
    <location>
        <begin position="11"/>
        <end position="168"/>
    </location>
</feature>
<dbReference type="InterPro" id="IPR001173">
    <property type="entry name" value="Glyco_trans_2-like"/>
</dbReference>
<dbReference type="SUPFAM" id="SSF53448">
    <property type="entry name" value="Nucleotide-diphospho-sugar transferases"/>
    <property type="match status" value="1"/>
</dbReference>
<evidence type="ECO:0000256" key="2">
    <source>
        <dbReference type="ARBA" id="ARBA00022475"/>
    </source>
</evidence>
<dbReference type="InterPro" id="IPR029044">
    <property type="entry name" value="Nucleotide-diphossugar_trans"/>
</dbReference>
<keyword evidence="2" id="KW-1003">Cell membrane</keyword>
<dbReference type="Gene3D" id="3.90.550.10">
    <property type="entry name" value="Spore Coat Polysaccharide Biosynthesis Protein SpsA, Chain A"/>
    <property type="match status" value="1"/>
</dbReference>
<evidence type="ECO:0000259" key="7">
    <source>
        <dbReference type="Pfam" id="PF00535"/>
    </source>
</evidence>
<keyword evidence="4" id="KW-0808">Transferase</keyword>
<evidence type="ECO:0000313" key="8">
    <source>
        <dbReference type="EMBL" id="MBC8434622.1"/>
    </source>
</evidence>
<dbReference type="PANTHER" id="PTHR43646:SF2">
    <property type="entry name" value="GLYCOSYLTRANSFERASE 2-LIKE DOMAIN-CONTAINING PROTEIN"/>
    <property type="match status" value="1"/>
</dbReference>
<dbReference type="GO" id="GO:0016757">
    <property type="term" value="F:glycosyltransferase activity"/>
    <property type="evidence" value="ECO:0007669"/>
    <property type="project" value="UniProtKB-KW"/>
</dbReference>
<feature type="transmembrane region" description="Helical" evidence="6">
    <location>
        <begin position="243"/>
        <end position="263"/>
    </location>
</feature>
<name>A0A8J6P8L9_9BACT</name>
<evidence type="ECO:0000313" key="9">
    <source>
        <dbReference type="Proteomes" id="UP000605201"/>
    </source>
</evidence>
<reference evidence="8 9" key="1">
    <citation type="submission" date="2020-08" db="EMBL/GenBank/DDBJ databases">
        <title>Bridging the membrane lipid divide: bacteria of the FCB group superphylum have the potential to synthesize archaeal ether lipids.</title>
        <authorList>
            <person name="Villanueva L."/>
            <person name="Von Meijenfeldt F.A.B."/>
            <person name="Westbye A.B."/>
            <person name="Yadav S."/>
            <person name="Hopmans E.C."/>
            <person name="Dutilh B.E."/>
            <person name="Sinninghe Damste J.S."/>
        </authorList>
    </citation>
    <scope>NUCLEOTIDE SEQUENCE [LARGE SCALE GENOMIC DNA]</scope>
    <source>
        <strain evidence="8">NIOZ-UU17</strain>
    </source>
</reference>
<proteinExistence type="predicted"/>
<feature type="transmembrane region" description="Helical" evidence="6">
    <location>
        <begin position="309"/>
        <end position="328"/>
    </location>
</feature>
<evidence type="ECO:0000256" key="5">
    <source>
        <dbReference type="ARBA" id="ARBA00023136"/>
    </source>
</evidence>
<comment type="caution">
    <text evidence="8">The sequence shown here is derived from an EMBL/GenBank/DDBJ whole genome shotgun (WGS) entry which is preliminary data.</text>
</comment>
<comment type="subcellular location">
    <subcellularLocation>
        <location evidence="1">Cell membrane</location>
    </subcellularLocation>
</comment>
<gene>
    <name evidence="8" type="ORF">H8D96_22160</name>
</gene>
<keyword evidence="6" id="KW-1133">Transmembrane helix</keyword>
<evidence type="ECO:0000256" key="1">
    <source>
        <dbReference type="ARBA" id="ARBA00004236"/>
    </source>
</evidence>
<dbReference type="GO" id="GO:0005886">
    <property type="term" value="C:plasma membrane"/>
    <property type="evidence" value="ECO:0007669"/>
    <property type="project" value="UniProtKB-SubCell"/>
</dbReference>
<sequence length="344" mass="38700">MMDSSTSFNISIVVPVHNGGLNFRRCLSSLKDLEPNSLEIIVVADGCADDSSDVASNAGIQVINLPEPGGPARARNMGAMQAKGKFLFFVDADVTVPSDAVAQIGLAFEKEHELAAVIGSYDDSPDKTNFLSQYKNLLHHYIHQMGREEASTFWGACGAIRRDVFLEIGGFDESYIKPSIEDIELGCRLIQSGYKIRLLKSLQVKHLKDWRVTSLLKSDVLNRAIPWTELILRNRMFTNDLNIGFTSRISILLVYGLLIASLFMISWPGALLIASMAGLLLVLINLPVYRFFKRKRGFFFTLKIIPWHWFYYCYCGIGFTLGAICYKWRRMKLFSSDRVASSQK</sequence>
<accession>A0A8J6P8L9</accession>
<dbReference type="EMBL" id="JACNIG010000470">
    <property type="protein sequence ID" value="MBC8434622.1"/>
    <property type="molecule type" value="Genomic_DNA"/>
</dbReference>
<evidence type="ECO:0000256" key="3">
    <source>
        <dbReference type="ARBA" id="ARBA00022676"/>
    </source>
</evidence>
<organism evidence="8 9">
    <name type="scientific">Candidatus Desulfatibia vada</name>
    <dbReference type="NCBI Taxonomy" id="2841696"/>
    <lineage>
        <taxon>Bacteria</taxon>
        <taxon>Pseudomonadati</taxon>
        <taxon>Thermodesulfobacteriota</taxon>
        <taxon>Desulfobacteria</taxon>
        <taxon>Desulfobacterales</taxon>
        <taxon>Desulfobacterales incertae sedis</taxon>
        <taxon>Candidatus Desulfatibia</taxon>
    </lineage>
</organism>
<dbReference type="PANTHER" id="PTHR43646">
    <property type="entry name" value="GLYCOSYLTRANSFERASE"/>
    <property type="match status" value="1"/>
</dbReference>
<feature type="transmembrane region" description="Helical" evidence="6">
    <location>
        <begin position="270"/>
        <end position="289"/>
    </location>
</feature>
<dbReference type="Proteomes" id="UP000605201">
    <property type="component" value="Unassembled WGS sequence"/>
</dbReference>
<dbReference type="AlphaFoldDB" id="A0A8J6P8L9"/>
<evidence type="ECO:0000256" key="6">
    <source>
        <dbReference type="SAM" id="Phobius"/>
    </source>
</evidence>
<keyword evidence="3" id="KW-0328">Glycosyltransferase</keyword>
<dbReference type="CDD" id="cd06423">
    <property type="entry name" value="CESA_like"/>
    <property type="match status" value="1"/>
</dbReference>
<keyword evidence="5 6" id="KW-0472">Membrane</keyword>
<keyword evidence="6" id="KW-0812">Transmembrane</keyword>
<evidence type="ECO:0000256" key="4">
    <source>
        <dbReference type="ARBA" id="ARBA00022679"/>
    </source>
</evidence>
<protein>
    <submittedName>
        <fullName evidence="8">Glycosyltransferase family 2 protein</fullName>
    </submittedName>
</protein>